<evidence type="ECO:0000313" key="2">
    <source>
        <dbReference type="EMBL" id="KAF6209786.1"/>
    </source>
</evidence>
<reference evidence="2" key="1">
    <citation type="journal article" date="2021" name="Mol. Ecol. Resour.">
        <title>Apolygus lucorum genome provides insights into omnivorousness and mesophyll feeding.</title>
        <authorList>
            <person name="Liu Y."/>
            <person name="Liu H."/>
            <person name="Wang H."/>
            <person name="Huang T."/>
            <person name="Liu B."/>
            <person name="Yang B."/>
            <person name="Yin L."/>
            <person name="Li B."/>
            <person name="Zhang Y."/>
            <person name="Zhang S."/>
            <person name="Jiang F."/>
            <person name="Zhang X."/>
            <person name="Ren Y."/>
            <person name="Wang B."/>
            <person name="Wang S."/>
            <person name="Lu Y."/>
            <person name="Wu K."/>
            <person name="Fan W."/>
            <person name="Wang G."/>
        </authorList>
    </citation>
    <scope>NUCLEOTIDE SEQUENCE</scope>
    <source>
        <strain evidence="2">12Hb</strain>
    </source>
</reference>
<gene>
    <name evidence="2" type="ORF">GE061_015536</name>
</gene>
<dbReference type="Proteomes" id="UP000466442">
    <property type="component" value="Unassembled WGS sequence"/>
</dbReference>
<feature type="region of interest" description="Disordered" evidence="1">
    <location>
        <begin position="175"/>
        <end position="207"/>
    </location>
</feature>
<proteinExistence type="predicted"/>
<sequence>MPKKKHAAFVYAARHFRNLVILSSAADKTRSSNVYNFCSFHLSDLHNYSRMSVSETSRCASPLMESRVSREFHQARVLGVSRLEIMRKLGILPESLTSSCIKSTLNKFEEYSNMRSTEEKLLRLEVIEKIANFNPAEHQFEKKIALLTAMYLEQGRRLSDEEFTEEIEMAVKLHKEEEERRMMTENSSDSKKPEESTQVLPSSPGSSLVPKLKRLPVYLLDGYQDGLDLIIEGNTITLLSKFKRKTTSSKKFPKVDKSRRI</sequence>
<comment type="caution">
    <text evidence="2">The sequence shown here is derived from an EMBL/GenBank/DDBJ whole genome shotgun (WGS) entry which is preliminary data.</text>
</comment>
<evidence type="ECO:0000313" key="3">
    <source>
        <dbReference type="Proteomes" id="UP000466442"/>
    </source>
</evidence>
<name>A0A8S9XP17_APOLU</name>
<protein>
    <submittedName>
        <fullName evidence="2">Uncharacterized protein</fullName>
    </submittedName>
</protein>
<accession>A0A8S9XP17</accession>
<keyword evidence="3" id="KW-1185">Reference proteome</keyword>
<evidence type="ECO:0000256" key="1">
    <source>
        <dbReference type="SAM" id="MobiDB-lite"/>
    </source>
</evidence>
<organism evidence="2 3">
    <name type="scientific">Apolygus lucorum</name>
    <name type="common">Small green plant bug</name>
    <name type="synonym">Lygocoris lucorum</name>
    <dbReference type="NCBI Taxonomy" id="248454"/>
    <lineage>
        <taxon>Eukaryota</taxon>
        <taxon>Metazoa</taxon>
        <taxon>Ecdysozoa</taxon>
        <taxon>Arthropoda</taxon>
        <taxon>Hexapoda</taxon>
        <taxon>Insecta</taxon>
        <taxon>Pterygota</taxon>
        <taxon>Neoptera</taxon>
        <taxon>Paraneoptera</taxon>
        <taxon>Hemiptera</taxon>
        <taxon>Heteroptera</taxon>
        <taxon>Panheteroptera</taxon>
        <taxon>Cimicomorpha</taxon>
        <taxon>Miridae</taxon>
        <taxon>Mirini</taxon>
        <taxon>Apolygus</taxon>
    </lineage>
</organism>
<dbReference type="EMBL" id="WIXP02000006">
    <property type="protein sequence ID" value="KAF6209786.1"/>
    <property type="molecule type" value="Genomic_DNA"/>
</dbReference>
<feature type="compositionally biased region" description="Basic and acidic residues" evidence="1">
    <location>
        <begin position="175"/>
        <end position="195"/>
    </location>
</feature>
<dbReference type="AlphaFoldDB" id="A0A8S9XP17"/>